<dbReference type="PANTHER" id="PTHR11178:SF1">
    <property type="entry name" value="NFU1 IRON-SULFUR CLUSTER SCAFFOLD HOMOLOG, MITOCHONDRIAL"/>
    <property type="match status" value="1"/>
</dbReference>
<dbReference type="SUPFAM" id="SSF117916">
    <property type="entry name" value="Fe-S cluster assembly (FSCA) domain-like"/>
    <property type="match status" value="1"/>
</dbReference>
<evidence type="ECO:0000313" key="3">
    <source>
        <dbReference type="EMBL" id="ARJ56807.1"/>
    </source>
</evidence>
<evidence type="ECO:0000259" key="2">
    <source>
        <dbReference type="Pfam" id="PF01106"/>
    </source>
</evidence>
<accession>A0A1W6BXL4</accession>
<dbReference type="Gene3D" id="3.30.300.130">
    <property type="entry name" value="Fe-S cluster assembly (FSCA)"/>
    <property type="match status" value="1"/>
</dbReference>
<dbReference type="STRING" id="1121267.CCUN_1214"/>
<organism evidence="3 4">
    <name type="scientific">Campylobacter cuniculorum DSM 23162 = LMG 24588</name>
    <dbReference type="NCBI Taxonomy" id="1121267"/>
    <lineage>
        <taxon>Bacteria</taxon>
        <taxon>Pseudomonadati</taxon>
        <taxon>Campylobacterota</taxon>
        <taxon>Epsilonproteobacteria</taxon>
        <taxon>Campylobacterales</taxon>
        <taxon>Campylobacteraceae</taxon>
        <taxon>Campylobacter</taxon>
    </lineage>
</organism>
<dbReference type="InterPro" id="IPR001075">
    <property type="entry name" value="NIF_FeS_clus_asmbl_NifU_C"/>
</dbReference>
<evidence type="ECO:0000313" key="4">
    <source>
        <dbReference type="Proteomes" id="UP000192902"/>
    </source>
</evidence>
<sequence length="90" mass="9740">MMPFSDEELVNPVKESLKKTLPILERDGGGLEFLGIKQGVVYVHLVGACKGCAASGTTLKYGLERQLKIDIHPEISIINLDGGAQEFAKL</sequence>
<reference evidence="3 4" key="1">
    <citation type="submission" date="2017-04" db="EMBL/GenBank/DDBJ databases">
        <title>Complete genome sequence of the Campylobacter cuniculorum type strain LMG24588.</title>
        <authorList>
            <person name="Miller W.G."/>
            <person name="Yee E."/>
            <person name="Revez J."/>
            <person name="Bono J.L."/>
            <person name="Rossi M."/>
        </authorList>
    </citation>
    <scope>NUCLEOTIDE SEQUENCE [LARGE SCALE GENOMIC DNA]</scope>
    <source>
        <strain evidence="3 4">LMG 24588</strain>
    </source>
</reference>
<name>A0A1W6BXL4_9BACT</name>
<dbReference type="GO" id="GO:0005506">
    <property type="term" value="F:iron ion binding"/>
    <property type="evidence" value="ECO:0007669"/>
    <property type="project" value="InterPro"/>
</dbReference>
<feature type="domain" description="NIF system FeS cluster assembly NifU C-terminal" evidence="2">
    <location>
        <begin position="13"/>
        <end position="77"/>
    </location>
</feature>
<dbReference type="GO" id="GO:0016226">
    <property type="term" value="P:iron-sulfur cluster assembly"/>
    <property type="evidence" value="ECO:0007669"/>
    <property type="project" value="InterPro"/>
</dbReference>
<comment type="similarity">
    <text evidence="1">Belongs to the NifU family.</text>
</comment>
<dbReference type="eggNOG" id="COG0694">
    <property type="taxonomic scope" value="Bacteria"/>
</dbReference>
<protein>
    <recommendedName>
        <fullName evidence="2">NIF system FeS cluster assembly NifU C-terminal domain-containing protein</fullName>
    </recommendedName>
</protein>
<dbReference type="GO" id="GO:0051536">
    <property type="term" value="F:iron-sulfur cluster binding"/>
    <property type="evidence" value="ECO:0007669"/>
    <property type="project" value="InterPro"/>
</dbReference>
<gene>
    <name evidence="3" type="ORF">CCUN_1214</name>
</gene>
<dbReference type="InterPro" id="IPR034904">
    <property type="entry name" value="FSCA_dom_sf"/>
</dbReference>
<proteinExistence type="inferred from homology"/>
<dbReference type="Pfam" id="PF01106">
    <property type="entry name" value="NifU"/>
    <property type="match status" value="1"/>
</dbReference>
<evidence type="ECO:0000256" key="1">
    <source>
        <dbReference type="ARBA" id="ARBA00006420"/>
    </source>
</evidence>
<dbReference type="KEGG" id="ccun:CCUN_1214"/>
<dbReference type="RefSeq" id="WP_027305686.1">
    <property type="nucleotide sequence ID" value="NZ_CP020867.1"/>
</dbReference>
<dbReference type="AlphaFoldDB" id="A0A1W6BXL4"/>
<dbReference type="EMBL" id="CP020867">
    <property type="protein sequence ID" value="ARJ56807.1"/>
    <property type="molecule type" value="Genomic_DNA"/>
</dbReference>
<dbReference type="Proteomes" id="UP000192902">
    <property type="component" value="Chromosome"/>
</dbReference>
<dbReference type="PANTHER" id="PTHR11178">
    <property type="entry name" value="IRON-SULFUR CLUSTER SCAFFOLD PROTEIN NFU-RELATED"/>
    <property type="match status" value="1"/>
</dbReference>
<dbReference type="OrthoDB" id="9796965at2"/>